<organism evidence="3 4">
    <name type="scientific">Peronospora matthiolae</name>
    <dbReference type="NCBI Taxonomy" id="2874970"/>
    <lineage>
        <taxon>Eukaryota</taxon>
        <taxon>Sar</taxon>
        <taxon>Stramenopiles</taxon>
        <taxon>Oomycota</taxon>
        <taxon>Peronosporomycetes</taxon>
        <taxon>Peronosporales</taxon>
        <taxon>Peronosporaceae</taxon>
        <taxon>Peronospora</taxon>
    </lineage>
</organism>
<dbReference type="SUPFAM" id="SSF51735">
    <property type="entry name" value="NAD(P)-binding Rossmann-fold domains"/>
    <property type="match status" value="1"/>
</dbReference>
<reference evidence="3" key="1">
    <citation type="submission" date="2024-01" db="EMBL/GenBank/DDBJ databases">
        <authorList>
            <person name="Webb A."/>
        </authorList>
    </citation>
    <scope>NUCLEOTIDE SEQUENCE</scope>
    <source>
        <strain evidence="3">Pm1</strain>
    </source>
</reference>
<dbReference type="Gene3D" id="3.40.50.720">
    <property type="entry name" value="NAD(P)-binding Rossmann-like Domain"/>
    <property type="match status" value="1"/>
</dbReference>
<feature type="domain" description="Mannitol dehydrogenase N-terminal" evidence="2">
    <location>
        <begin position="15"/>
        <end position="200"/>
    </location>
</feature>
<protein>
    <recommendedName>
        <fullName evidence="2">Mannitol dehydrogenase N-terminal domain-containing protein</fullName>
    </recommendedName>
</protein>
<dbReference type="AlphaFoldDB" id="A0AAV1URK8"/>
<evidence type="ECO:0000259" key="2">
    <source>
        <dbReference type="Pfam" id="PF01232"/>
    </source>
</evidence>
<dbReference type="Gene3D" id="3.20.20.140">
    <property type="entry name" value="Metal-dependent hydrolases"/>
    <property type="match status" value="1"/>
</dbReference>
<dbReference type="InterPro" id="IPR013328">
    <property type="entry name" value="6PGD_dom2"/>
</dbReference>
<gene>
    <name evidence="3" type="ORF">PM001_LOCUS21483</name>
</gene>
<sequence length="959" mass="107590">MFAPLQGPVFPSNTRAVCIGSGRFLRAVLVPVFRALDSGVVVAQTRGSSFATACTATKGTYQVDIIHPDGRVDTTSYQLEAVGSLGVPEGRAAFLELPSKLPQLKYIGFGVTEAGLRSNTQVIKDLAEFLQCAFETIPDNVLSVINTDNFPRNGDHIKKLVLEVDWVNGDNALAFRAYLDAKVHFHNTMVDRITNHRVDDLLVPLTEPLPAKAIVIEDLKGVLDAENLREVPGVHVRTVEQAISKDYLLKFSLGNAVNSAMVYLLALSRQRTANQFQEFPIISRYLDALFEKDILPALIAGGVVENEARMFYAEWIERMKHPHFGLDTFWVSQNALLRIYVRLLNSVNTNIAEDENYRPSKFMALATAAALRYLTPCQADSKRDNPCIFVGQMDSIQNTAPIFSTTEKTWTYDAGLTANLSTGKYEFDDGENGRVSRLLWRASRHVLEASKSSSRDFRKSARAESSSEVSSGVGVAVASVLNSVEGFDLTNDAYASFAADVAALYQRLVSGKQTALETLEDVLRNHHTSEYLATKDEVGTFVREAVASVQIIDVHTHLFPPSHGKLMLWGINELLTYHYLVAEFLQTAPMQVEEFNSCPKEQQACLIWQHLFVDRSPVSEACRGVLTTLHLLGLDHLVARRDLSAIQEWFKHQDAEEYVDMVFRLSGLKYAVMTNIPFEPEEARHWLGDPATNTPPPAWSRKYFRSALRVDQVLLGDWTSIGPTLDVFMLPHTLAGVRALLEKWIDIMKPEYFMSSVPIFFEYPDENAPTSGANEQPNGAELLLQVLLPLAEEKKLPIALKFDSVRPINARYGVAGDGVKPSNVDVLIKLCRNFPKVKFLATFLSRVNQHEVTVAANKFRNLHLYGCWWYCNNPSIIEELTRMRIEILGTAFTSQHSDARVLDQLIYKWSHSRDVIGEVLVDMYEKLFATGWKISKSDIQRDVQRLFGQSYEDFMAKSM</sequence>
<comment type="caution">
    <text evidence="3">The sequence shown here is derived from an EMBL/GenBank/DDBJ whole genome shotgun (WGS) entry which is preliminary data.</text>
</comment>
<dbReference type="InterPro" id="IPR013131">
    <property type="entry name" value="Mannitol_DH_N"/>
</dbReference>
<dbReference type="PANTHER" id="PTHR43362:SF1">
    <property type="entry name" value="MANNITOL DEHYDROGENASE 2-RELATED"/>
    <property type="match status" value="1"/>
</dbReference>
<dbReference type="GO" id="GO:0016616">
    <property type="term" value="F:oxidoreductase activity, acting on the CH-OH group of donors, NAD or NADP as acceptor"/>
    <property type="evidence" value="ECO:0007669"/>
    <property type="project" value="TreeGrafter"/>
</dbReference>
<accession>A0AAV1URK8</accession>
<dbReference type="SUPFAM" id="SSF48179">
    <property type="entry name" value="6-phosphogluconate dehydrogenase C-terminal domain-like"/>
    <property type="match status" value="1"/>
</dbReference>
<dbReference type="Gene3D" id="1.10.1040.10">
    <property type="entry name" value="N-(1-d-carboxylethyl)-l-norvaline Dehydrogenase, domain 2"/>
    <property type="match status" value="1"/>
</dbReference>
<evidence type="ECO:0000256" key="1">
    <source>
        <dbReference type="ARBA" id="ARBA00023002"/>
    </source>
</evidence>
<dbReference type="SUPFAM" id="SSF51556">
    <property type="entry name" value="Metallo-dependent hydrolases"/>
    <property type="match status" value="1"/>
</dbReference>
<evidence type="ECO:0000313" key="4">
    <source>
        <dbReference type="Proteomes" id="UP001162060"/>
    </source>
</evidence>
<dbReference type="PANTHER" id="PTHR43362">
    <property type="entry name" value="MANNITOL DEHYDROGENASE DSF1-RELATED"/>
    <property type="match status" value="1"/>
</dbReference>
<name>A0AAV1URK8_9STRA</name>
<keyword evidence="1" id="KW-0560">Oxidoreductase</keyword>
<dbReference type="EMBL" id="CAKLBY020000224">
    <property type="protein sequence ID" value="CAK7936333.1"/>
    <property type="molecule type" value="Genomic_DNA"/>
</dbReference>
<dbReference type="Proteomes" id="UP001162060">
    <property type="component" value="Unassembled WGS sequence"/>
</dbReference>
<dbReference type="InterPro" id="IPR032466">
    <property type="entry name" value="Metal_Hydrolase"/>
</dbReference>
<dbReference type="InterPro" id="IPR036291">
    <property type="entry name" value="NAD(P)-bd_dom_sf"/>
</dbReference>
<dbReference type="InterPro" id="IPR050988">
    <property type="entry name" value="Mannitol_DH/Oxidoreductase"/>
</dbReference>
<proteinExistence type="predicted"/>
<dbReference type="InterPro" id="IPR008927">
    <property type="entry name" value="6-PGluconate_DH-like_C_sf"/>
</dbReference>
<evidence type="ECO:0000313" key="3">
    <source>
        <dbReference type="EMBL" id="CAK7936333.1"/>
    </source>
</evidence>
<dbReference type="Pfam" id="PF01232">
    <property type="entry name" value="Mannitol_dh"/>
    <property type="match status" value="1"/>
</dbReference>
<dbReference type="Gene3D" id="1.10.2020.10">
    <property type="entry name" value="uronate isomerase, domain 2, chain A"/>
    <property type="match status" value="1"/>
</dbReference>